<dbReference type="Proteomes" id="UP000702544">
    <property type="component" value="Unassembled WGS sequence"/>
</dbReference>
<gene>
    <name evidence="2" type="ORF">GWO12_16840</name>
</gene>
<reference evidence="2 3" key="1">
    <citation type="submission" date="2020-01" db="EMBL/GenBank/DDBJ databases">
        <title>Genomes assembled from Gulf of Kutch pelagic sediment metagenomes.</title>
        <authorList>
            <person name="Chandrashekar M."/>
            <person name="Mahajan M.S."/>
            <person name="Dave K.J."/>
            <person name="Vatsa P."/>
            <person name="Nathani N.M."/>
        </authorList>
    </citation>
    <scope>NUCLEOTIDE SEQUENCE [LARGE SCALE GENOMIC DNA]</scope>
    <source>
        <strain evidence="2">KS3-K002</strain>
    </source>
</reference>
<protein>
    <submittedName>
        <fullName evidence="2">Uncharacterized protein</fullName>
    </submittedName>
</protein>
<organism evidence="2 3">
    <name type="scientific">Candidatus Kutchimonas denitrificans</name>
    <dbReference type="NCBI Taxonomy" id="3056748"/>
    <lineage>
        <taxon>Bacteria</taxon>
        <taxon>Pseudomonadati</taxon>
        <taxon>Gemmatimonadota</taxon>
        <taxon>Gemmatimonadia</taxon>
        <taxon>Candidatus Palauibacterales</taxon>
        <taxon>Candidatus Palauibacteraceae</taxon>
        <taxon>Candidatus Kutchimonas</taxon>
    </lineage>
</organism>
<name>A0AAE4ZAE1_9BACT</name>
<dbReference type="EMBL" id="JAACAK010000148">
    <property type="protein sequence ID" value="NIR76745.1"/>
    <property type="molecule type" value="Genomic_DNA"/>
</dbReference>
<evidence type="ECO:0000313" key="2">
    <source>
        <dbReference type="EMBL" id="NIR76745.1"/>
    </source>
</evidence>
<evidence type="ECO:0000256" key="1">
    <source>
        <dbReference type="SAM" id="Coils"/>
    </source>
</evidence>
<feature type="coiled-coil region" evidence="1">
    <location>
        <begin position="41"/>
        <end position="69"/>
    </location>
</feature>
<accession>A0AAE4ZAE1</accession>
<proteinExistence type="predicted"/>
<sequence>MTARRIKRCAGCRHDKPRAEFYPSPNTPDGLSYHCLDCVAERRTKQTVAEQERDRKEAAKETAELSAEELLACERMAEAIVAHRHGELASTPSGEPLDVPMQPVDEIAEELNLSPVRHHRLCSVALDMADAMEMEEAA</sequence>
<dbReference type="AlphaFoldDB" id="A0AAE4ZAE1"/>
<keyword evidence="1" id="KW-0175">Coiled coil</keyword>
<evidence type="ECO:0000313" key="3">
    <source>
        <dbReference type="Proteomes" id="UP000702544"/>
    </source>
</evidence>
<comment type="caution">
    <text evidence="2">The sequence shown here is derived from an EMBL/GenBank/DDBJ whole genome shotgun (WGS) entry which is preliminary data.</text>
</comment>